<dbReference type="InterPro" id="IPR050678">
    <property type="entry name" value="DNA_Partitioning_ATPase"/>
</dbReference>
<dbReference type="Pfam" id="PF06564">
    <property type="entry name" value="CBP_BcsQ"/>
    <property type="match status" value="1"/>
</dbReference>
<evidence type="ECO:0000313" key="1">
    <source>
        <dbReference type="EMBL" id="MBU8874518.1"/>
    </source>
</evidence>
<dbReference type="PANTHER" id="PTHR13696">
    <property type="entry name" value="P-LOOP CONTAINING NUCLEOSIDE TRIPHOSPHATE HYDROLASE"/>
    <property type="match status" value="1"/>
</dbReference>
<dbReference type="PANTHER" id="PTHR13696:SF99">
    <property type="entry name" value="COBYRINIC ACID AC-DIAMIDE SYNTHASE"/>
    <property type="match status" value="1"/>
</dbReference>
<accession>A0ABS6IMR7</accession>
<dbReference type="InterPro" id="IPR017746">
    <property type="entry name" value="Cellulose_synthase_operon_BcsQ"/>
</dbReference>
<name>A0ABS6IMR7_9HYPH</name>
<dbReference type="EMBL" id="JAHOPB010000001">
    <property type="protein sequence ID" value="MBU8874518.1"/>
    <property type="molecule type" value="Genomic_DNA"/>
</dbReference>
<gene>
    <name evidence="1" type="ORF">KQ910_12160</name>
</gene>
<organism evidence="1 2">
    <name type="scientific">Reyranella humidisoli</name>
    <dbReference type="NCBI Taxonomy" id="2849149"/>
    <lineage>
        <taxon>Bacteria</taxon>
        <taxon>Pseudomonadati</taxon>
        <taxon>Pseudomonadota</taxon>
        <taxon>Alphaproteobacteria</taxon>
        <taxon>Hyphomicrobiales</taxon>
        <taxon>Reyranellaceae</taxon>
        <taxon>Reyranella</taxon>
    </lineage>
</organism>
<proteinExistence type="predicted"/>
<dbReference type="RefSeq" id="WP_216960191.1">
    <property type="nucleotide sequence ID" value="NZ_JAHOPB010000001.1"/>
</dbReference>
<comment type="caution">
    <text evidence="1">The sequence shown here is derived from an EMBL/GenBank/DDBJ whole genome shotgun (WGS) entry which is preliminary data.</text>
</comment>
<evidence type="ECO:0000313" key="2">
    <source>
        <dbReference type="Proteomes" id="UP000727907"/>
    </source>
</evidence>
<keyword evidence="2" id="KW-1185">Reference proteome</keyword>
<protein>
    <submittedName>
        <fullName evidence="1">AAA family ATPase</fullName>
    </submittedName>
</protein>
<dbReference type="Proteomes" id="UP000727907">
    <property type="component" value="Unassembled WGS sequence"/>
</dbReference>
<dbReference type="CDD" id="cd02042">
    <property type="entry name" value="ParAB_family"/>
    <property type="match status" value="1"/>
</dbReference>
<reference evidence="1 2" key="1">
    <citation type="submission" date="2021-06" db="EMBL/GenBank/DDBJ databases">
        <authorList>
            <person name="Lee D.H."/>
        </authorList>
    </citation>
    <scope>NUCLEOTIDE SEQUENCE [LARGE SCALE GENOMIC DNA]</scope>
    <source>
        <strain evidence="1 2">MMS21-HV4-11</strain>
    </source>
</reference>
<sequence>MSVVCFCSPKGGVGKTSLSINVAGVLARSGLRVLVVDLDVQNSMRLHAGIQLADDRGWAPCLVHGRSIREGVLTAGTNLLVLPYGQVNAAELHAVSDHLARNGDWLAHTLAPFIERGFVVVIDTPPGPSVFLEQTRSISTLDVVILQADATSVSLLSAVETASFLGVRSADGRREVRYVFNLVDMRRKLTREVIALLRRRLGQSMMGIVNYDDSFGDAVAHQQLLVDRAPVSKAAADVRGVAAAIQGLLVSSGDPGPA</sequence>